<dbReference type="RefSeq" id="WP_059081310.1">
    <property type="nucleotide sequence ID" value="NZ_BCMM01000019.1"/>
</dbReference>
<proteinExistence type="predicted"/>
<reference evidence="2" key="3">
    <citation type="submission" date="2016-02" db="EMBL/GenBank/DDBJ databases">
        <title>Draft genome of pathogenic Streptomyces sp. in Japan.</title>
        <authorList>
            <person name="Tomihama T."/>
            <person name="Ikenaga M."/>
            <person name="Sakai M."/>
            <person name="Okubo T."/>
            <person name="Ikeda S."/>
        </authorList>
    </citation>
    <scope>NUCLEOTIDE SEQUENCE [LARGE SCALE GENOMIC DNA]</scope>
    <source>
        <strain evidence="2">S58</strain>
    </source>
</reference>
<dbReference type="AlphaFoldDB" id="A0A100JQ98"/>
<evidence type="ECO:0000313" key="1">
    <source>
        <dbReference type="EMBL" id="GAQ63720.1"/>
    </source>
</evidence>
<sequence length="186" mass="20253">MTGSHQSAEAVRGREDLVADGSRLRAWGAVLGGSMLVLAALTGCAGPYQYYEGTGIHDTTRTEVAGGWENVEGTRVVLRKDGTALVEKLDGQDFDFDDGWRLSGTGTWQLNDGHGGQVVRLALKARTRVESRSPATAAASAAPEPPSTYAWSFYVDRDQHDEVKLFFFYGDPDSGNTYLMTRETRT</sequence>
<dbReference type="Proteomes" id="UP000067448">
    <property type="component" value="Unassembled WGS sequence"/>
</dbReference>
<organism evidence="1 2">
    <name type="scientific">Streptomyces scabiei</name>
    <dbReference type="NCBI Taxonomy" id="1930"/>
    <lineage>
        <taxon>Bacteria</taxon>
        <taxon>Bacillati</taxon>
        <taxon>Actinomycetota</taxon>
        <taxon>Actinomycetes</taxon>
        <taxon>Kitasatosporales</taxon>
        <taxon>Streptomycetaceae</taxon>
        <taxon>Streptomyces</taxon>
    </lineage>
</organism>
<dbReference type="OrthoDB" id="4162339at2"/>
<dbReference type="EMBL" id="BCMM01000019">
    <property type="protein sequence ID" value="GAQ63720.1"/>
    <property type="molecule type" value="Genomic_DNA"/>
</dbReference>
<accession>A0A100JQ98</accession>
<reference evidence="1 2" key="2">
    <citation type="journal article" date="2016" name="Genome Announc.">
        <title>Draft Genome Sequences of Streptomyces scabiei S58, Streptomyces turgidiscabies T45, and Streptomyces acidiscabies a10, the Pathogens of Potato Common Scab, Isolated in Japan.</title>
        <authorList>
            <person name="Tomihama T."/>
            <person name="Nishi Y."/>
            <person name="Sakai M."/>
            <person name="Ikenaga M."/>
            <person name="Okubo T."/>
            <person name="Ikeda S."/>
        </authorList>
    </citation>
    <scope>NUCLEOTIDE SEQUENCE [LARGE SCALE GENOMIC DNA]</scope>
    <source>
        <strain evidence="1 2">S58</strain>
    </source>
</reference>
<comment type="caution">
    <text evidence="1">The sequence shown here is derived from an EMBL/GenBank/DDBJ whole genome shotgun (WGS) entry which is preliminary data.</text>
</comment>
<reference evidence="2" key="1">
    <citation type="submission" date="2015-11" db="EMBL/GenBank/DDBJ databases">
        <authorList>
            <consortium name="Cross-ministerial Strategic Innovation Promotion Program (SIP) consortium"/>
            <person name="Tomihama T."/>
            <person name="Ikenaga M."/>
            <person name="Sakai M."/>
            <person name="Okubo T."/>
            <person name="Ikeda S."/>
        </authorList>
    </citation>
    <scope>NUCLEOTIDE SEQUENCE [LARGE SCALE GENOMIC DNA]</scope>
    <source>
        <strain evidence="2">S58</strain>
    </source>
</reference>
<protein>
    <submittedName>
        <fullName evidence="1">Uncharacterized protein</fullName>
    </submittedName>
</protein>
<evidence type="ECO:0000313" key="2">
    <source>
        <dbReference type="Proteomes" id="UP000067448"/>
    </source>
</evidence>
<gene>
    <name evidence="1" type="ORF">SsS58_04106</name>
</gene>
<name>A0A100JQ98_STRSC</name>